<evidence type="ECO:0000256" key="1">
    <source>
        <dbReference type="ARBA" id="ARBA00022490"/>
    </source>
</evidence>
<dbReference type="Pfam" id="PF03129">
    <property type="entry name" value="HGTP_anticodon"/>
    <property type="match status" value="1"/>
</dbReference>
<dbReference type="EMBL" id="PFMD01000024">
    <property type="protein sequence ID" value="PIY96979.1"/>
    <property type="molecule type" value="Genomic_DNA"/>
</dbReference>
<dbReference type="InterPro" id="IPR002314">
    <property type="entry name" value="aa-tRNA-synt_IIb"/>
</dbReference>
<evidence type="ECO:0000256" key="7">
    <source>
        <dbReference type="HAMAP-Rule" id="MF_00253"/>
    </source>
</evidence>
<feature type="binding site" evidence="7">
    <location>
        <begin position="305"/>
        <end position="308"/>
    </location>
    <ligand>
        <name>ATP</name>
        <dbReference type="ChEBI" id="CHEBI:30616"/>
    </ligand>
</feature>
<feature type="binding site" evidence="7">
    <location>
        <position position="139"/>
    </location>
    <ligand>
        <name>substrate</name>
    </ligand>
</feature>
<feature type="domain" description="Aminoacyl-transfer RNA synthetases class-II family profile" evidence="8">
    <location>
        <begin position="2"/>
        <end position="354"/>
    </location>
</feature>
<evidence type="ECO:0000256" key="3">
    <source>
        <dbReference type="ARBA" id="ARBA00022741"/>
    </source>
</evidence>
<dbReference type="SUPFAM" id="SSF52954">
    <property type="entry name" value="Class II aaRS ABD-related"/>
    <property type="match status" value="1"/>
</dbReference>
<dbReference type="GO" id="GO:0004081">
    <property type="term" value="F:bis(5'-nucleosyl)-tetraphosphatase (asymmetrical) activity"/>
    <property type="evidence" value="ECO:0007669"/>
    <property type="project" value="UniProtKB-ARBA"/>
</dbReference>
<evidence type="ECO:0000256" key="2">
    <source>
        <dbReference type="ARBA" id="ARBA00022598"/>
    </source>
</evidence>
<dbReference type="GO" id="GO:0006426">
    <property type="term" value="P:glycyl-tRNA aminoacylation"/>
    <property type="evidence" value="ECO:0007669"/>
    <property type="project" value="UniProtKB-UniRule"/>
</dbReference>
<feature type="binding site" evidence="7">
    <location>
        <begin position="186"/>
        <end position="190"/>
    </location>
    <ligand>
        <name>substrate</name>
    </ligand>
</feature>
<dbReference type="InterPro" id="IPR045864">
    <property type="entry name" value="aa-tRNA-synth_II/BPL/LPL"/>
</dbReference>
<protein>
    <recommendedName>
        <fullName evidence="7">Glycine--tRNA ligase</fullName>
        <ecNumber evidence="7">6.1.1.14</ecNumber>
    </recommendedName>
    <alternativeName>
        <fullName evidence="7">Glycyl-tRNA synthetase</fullName>
        <shortName evidence="7">GlyRS</shortName>
    </alternativeName>
</protein>
<dbReference type="GO" id="GO:0005524">
    <property type="term" value="F:ATP binding"/>
    <property type="evidence" value="ECO:0007669"/>
    <property type="project" value="UniProtKB-UniRule"/>
</dbReference>
<comment type="catalytic activity">
    <reaction evidence="7">
        <text>tRNA(Gly) + glycine + ATP = glycyl-tRNA(Gly) + AMP + diphosphate</text>
        <dbReference type="Rhea" id="RHEA:16013"/>
        <dbReference type="Rhea" id="RHEA-COMP:9664"/>
        <dbReference type="Rhea" id="RHEA-COMP:9683"/>
        <dbReference type="ChEBI" id="CHEBI:30616"/>
        <dbReference type="ChEBI" id="CHEBI:33019"/>
        <dbReference type="ChEBI" id="CHEBI:57305"/>
        <dbReference type="ChEBI" id="CHEBI:78442"/>
        <dbReference type="ChEBI" id="CHEBI:78522"/>
        <dbReference type="ChEBI" id="CHEBI:456215"/>
        <dbReference type="EC" id="6.1.1.14"/>
    </reaction>
</comment>
<organism evidence="9 10">
    <name type="scientific">Candidatus Kerfeldbacteria bacterium CG_4_10_14_0_8_um_filter_42_10</name>
    <dbReference type="NCBI Taxonomy" id="2014248"/>
    <lineage>
        <taxon>Bacteria</taxon>
        <taxon>Candidatus Kerfeldiibacteriota</taxon>
    </lineage>
</organism>
<dbReference type="GO" id="GO:0005737">
    <property type="term" value="C:cytoplasm"/>
    <property type="evidence" value="ECO:0007669"/>
    <property type="project" value="UniProtKB-SubCell"/>
</dbReference>
<reference evidence="9 10" key="1">
    <citation type="submission" date="2017-09" db="EMBL/GenBank/DDBJ databases">
        <title>Depth-based differentiation of microbial function through sediment-hosted aquifers and enrichment of novel symbionts in the deep terrestrial subsurface.</title>
        <authorList>
            <person name="Probst A.J."/>
            <person name="Ladd B."/>
            <person name="Jarett J.K."/>
            <person name="Geller-Mcgrath D.E."/>
            <person name="Sieber C.M."/>
            <person name="Emerson J.B."/>
            <person name="Anantharaman K."/>
            <person name="Thomas B.C."/>
            <person name="Malmstrom R."/>
            <person name="Stieglmeier M."/>
            <person name="Klingl A."/>
            <person name="Woyke T."/>
            <person name="Ryan C.M."/>
            <person name="Banfield J.F."/>
        </authorList>
    </citation>
    <scope>NUCLEOTIDE SEQUENCE [LARGE SCALE GENOMIC DNA]</scope>
    <source>
        <strain evidence="9">CG_4_10_14_0_8_um_filter_42_10</strain>
    </source>
</reference>
<dbReference type="GO" id="GO:1990742">
    <property type="term" value="C:microvesicle"/>
    <property type="evidence" value="ECO:0007669"/>
    <property type="project" value="UniProtKB-ARBA"/>
</dbReference>
<dbReference type="GO" id="GO:0070062">
    <property type="term" value="C:extracellular exosome"/>
    <property type="evidence" value="ECO:0007669"/>
    <property type="project" value="UniProtKB-ARBA"/>
</dbReference>
<dbReference type="EC" id="6.1.1.14" evidence="7"/>
<keyword evidence="2 7" id="KW-0436">Ligase</keyword>
<dbReference type="HAMAP" id="MF_00253_B">
    <property type="entry name" value="Gly_tRNA_synth_B"/>
    <property type="match status" value="1"/>
</dbReference>
<dbReference type="PROSITE" id="PS50862">
    <property type="entry name" value="AA_TRNA_LIGASE_II"/>
    <property type="match status" value="1"/>
</dbReference>
<dbReference type="PANTHER" id="PTHR10745">
    <property type="entry name" value="GLYCYL-TRNA SYNTHETASE/DNA POLYMERASE SUBUNIT GAMMA-2"/>
    <property type="match status" value="1"/>
</dbReference>
<dbReference type="SUPFAM" id="SSF55681">
    <property type="entry name" value="Class II aaRS and biotin synthetases"/>
    <property type="match status" value="1"/>
</dbReference>
<accession>A0A2M7RJP4</accession>
<evidence type="ECO:0000313" key="10">
    <source>
        <dbReference type="Proteomes" id="UP000230779"/>
    </source>
</evidence>
<evidence type="ECO:0000256" key="5">
    <source>
        <dbReference type="ARBA" id="ARBA00022917"/>
    </source>
</evidence>
<keyword evidence="4 7" id="KW-0067">ATP-binding</keyword>
<keyword evidence="3 7" id="KW-0547">Nucleotide-binding</keyword>
<feature type="binding site" evidence="7">
    <location>
        <position position="94"/>
    </location>
    <ligand>
        <name>substrate</name>
    </ligand>
</feature>
<comment type="caution">
    <text evidence="9">The sequence shown here is derived from an EMBL/GenBank/DDBJ whole genome shotgun (WGS) entry which is preliminary data.</text>
</comment>
<proteinExistence type="inferred from homology"/>
<dbReference type="PANTHER" id="PTHR10745:SF8">
    <property type="entry name" value="DNA POLYMERASE SUBUNIT GAMMA-2, MITOCHONDRIAL"/>
    <property type="match status" value="1"/>
</dbReference>
<dbReference type="InterPro" id="IPR027031">
    <property type="entry name" value="Gly-tRNA_synthase/POLG2"/>
</dbReference>
<dbReference type="FunFam" id="3.40.50.800:FF:000002">
    <property type="entry name" value="Glycine--tRNA ligase"/>
    <property type="match status" value="1"/>
</dbReference>
<dbReference type="GO" id="GO:0015966">
    <property type="term" value="P:diadenosine tetraphosphate biosynthetic process"/>
    <property type="evidence" value="ECO:0007669"/>
    <property type="project" value="UniProtKB-ARBA"/>
</dbReference>
<dbReference type="GO" id="GO:0004820">
    <property type="term" value="F:glycine-tRNA ligase activity"/>
    <property type="evidence" value="ECO:0007669"/>
    <property type="project" value="UniProtKB-UniRule"/>
</dbReference>
<dbReference type="InterPro" id="IPR036621">
    <property type="entry name" value="Anticodon-bd_dom_sf"/>
</dbReference>
<dbReference type="AlphaFoldDB" id="A0A2M7RJP4"/>
<dbReference type="Pfam" id="PF00587">
    <property type="entry name" value="tRNA-synt_2b"/>
    <property type="match status" value="1"/>
</dbReference>
<dbReference type="PRINTS" id="PR01043">
    <property type="entry name" value="TRNASYNTHGLY"/>
</dbReference>
<dbReference type="InterPro" id="IPR033731">
    <property type="entry name" value="GlyRS-like_core"/>
</dbReference>
<dbReference type="CDD" id="cd00858">
    <property type="entry name" value="GlyRS_anticodon"/>
    <property type="match status" value="1"/>
</dbReference>
<dbReference type="Gene3D" id="3.30.930.10">
    <property type="entry name" value="Bira Bifunctional Protein, Domain 2"/>
    <property type="match status" value="1"/>
</dbReference>
<evidence type="ECO:0000256" key="4">
    <source>
        <dbReference type="ARBA" id="ARBA00022840"/>
    </source>
</evidence>
<dbReference type="InterPro" id="IPR022961">
    <property type="entry name" value="Gly_tRNA_ligase_bac"/>
</dbReference>
<evidence type="ECO:0000313" key="9">
    <source>
        <dbReference type="EMBL" id="PIY96979.1"/>
    </source>
</evidence>
<name>A0A2M7RJP4_9BACT</name>
<feature type="binding site" evidence="7">
    <location>
        <begin position="267"/>
        <end position="268"/>
    </location>
    <ligand>
        <name>ATP</name>
        <dbReference type="ChEBI" id="CHEBI:30616"/>
    </ligand>
</feature>
<feature type="binding site" evidence="7">
    <location>
        <begin position="181"/>
        <end position="186"/>
    </location>
    <ligand>
        <name>ATP</name>
        <dbReference type="ChEBI" id="CHEBI:30616"/>
    </ligand>
</feature>
<keyword evidence="1 7" id="KW-0963">Cytoplasm</keyword>
<comment type="subcellular location">
    <subcellularLocation>
        <location evidence="7">Cytoplasm</location>
    </subcellularLocation>
</comment>
<feature type="binding site" evidence="7">
    <location>
        <begin position="171"/>
        <end position="173"/>
    </location>
    <ligand>
        <name>ATP</name>
        <dbReference type="ChEBI" id="CHEBI:30616"/>
    </ligand>
</feature>
<dbReference type="InterPro" id="IPR006195">
    <property type="entry name" value="aa-tRNA-synth_II"/>
</dbReference>
<dbReference type="Gene3D" id="3.40.50.800">
    <property type="entry name" value="Anticodon-binding domain"/>
    <property type="match status" value="1"/>
</dbReference>
<dbReference type="NCBIfam" id="NF003211">
    <property type="entry name" value="PRK04173.1"/>
    <property type="match status" value="1"/>
</dbReference>
<evidence type="ECO:0000256" key="6">
    <source>
        <dbReference type="ARBA" id="ARBA00023146"/>
    </source>
</evidence>
<dbReference type="CDD" id="cd00774">
    <property type="entry name" value="GlyRS-like_core"/>
    <property type="match status" value="1"/>
</dbReference>
<gene>
    <name evidence="7" type="primary">glyQS</name>
    <name evidence="9" type="ORF">COY66_02240</name>
</gene>
<comment type="subunit">
    <text evidence="7">Homodimer.</text>
</comment>
<comment type="similarity">
    <text evidence="7">Belongs to the class-II aminoacyl-tRNA synthetase family.</text>
</comment>
<sequence length="440" mass="50971">MEKIVSLSKRRGFIFPSSEIYGGLQGFWDFGPLGVELKNNIKKMWWKKFVQERADVVGLDSAIIMNPKTWEVSGHLKGFADKLVECKSCHQRFKEEDLNGQCPNCGKKELEKAKEFNLMFKTFVGPVENSASAAYLRPETAQGIFVNFKNIVDTMRQKLPFGIAQVGKAFRNEITPGNFIFRSREFEQMELEYFIDPKEDKKWFDYWVEQSYQWFLDLGIKKENIKKRPQEKKELAHYAKETVDIEYKFPFSAQGGSASGGEKGWAELLGIANRTDYDLKQHKLEYHDQESNQKITPYVIEPSFGVDRAALTFLLDAYDEVKGGRTTTTESIKEEEVVLRLHKDLAPYKVAVLPLSRKENLVKVAKEIYQEIQPNFMAAYDEVASIGKRYRRQDEIGTPYCVTVDFDSLEDKAVTVRDRDTMKQERVKIEELVNYLKEKI</sequence>
<evidence type="ECO:0000259" key="8">
    <source>
        <dbReference type="PROSITE" id="PS50862"/>
    </source>
</evidence>
<comment type="function">
    <text evidence="7">Catalyzes the attachment of glycine to tRNA(Gly).</text>
</comment>
<keyword evidence="6 7" id="KW-0030">Aminoacyl-tRNA synthetase</keyword>
<dbReference type="InterPro" id="IPR004154">
    <property type="entry name" value="Anticodon-bd"/>
</dbReference>
<dbReference type="Proteomes" id="UP000230779">
    <property type="component" value="Unassembled WGS sequence"/>
</dbReference>
<keyword evidence="5 7" id="KW-0648">Protein biosynthesis</keyword>
<feature type="binding site" evidence="7">
    <location>
        <begin position="301"/>
        <end position="305"/>
    </location>
    <ligand>
        <name>substrate</name>
    </ligand>
</feature>